<evidence type="ECO:0000313" key="1">
    <source>
        <dbReference type="EMBL" id="MBW0534845.1"/>
    </source>
</evidence>
<dbReference type="AlphaFoldDB" id="A0A9Q3FCM8"/>
<proteinExistence type="predicted"/>
<organism evidence="1 2">
    <name type="scientific">Austropuccinia psidii MF-1</name>
    <dbReference type="NCBI Taxonomy" id="1389203"/>
    <lineage>
        <taxon>Eukaryota</taxon>
        <taxon>Fungi</taxon>
        <taxon>Dikarya</taxon>
        <taxon>Basidiomycota</taxon>
        <taxon>Pucciniomycotina</taxon>
        <taxon>Pucciniomycetes</taxon>
        <taxon>Pucciniales</taxon>
        <taxon>Sphaerophragmiaceae</taxon>
        <taxon>Austropuccinia</taxon>
    </lineage>
</organism>
<gene>
    <name evidence="1" type="ORF">O181_074560</name>
</gene>
<accession>A0A9Q3FCM8</accession>
<keyword evidence="2" id="KW-1185">Reference proteome</keyword>
<evidence type="ECO:0000313" key="2">
    <source>
        <dbReference type="Proteomes" id="UP000765509"/>
    </source>
</evidence>
<reference evidence="1" key="1">
    <citation type="submission" date="2021-03" db="EMBL/GenBank/DDBJ databases">
        <title>Draft genome sequence of rust myrtle Austropuccinia psidii MF-1, a brazilian biotype.</title>
        <authorList>
            <person name="Quecine M.C."/>
            <person name="Pachon D.M.R."/>
            <person name="Bonatelli M.L."/>
            <person name="Correr F.H."/>
            <person name="Franceschini L.M."/>
            <person name="Leite T.F."/>
            <person name="Margarido G.R.A."/>
            <person name="Almeida C.A."/>
            <person name="Ferrarezi J.A."/>
            <person name="Labate C.A."/>
        </authorList>
    </citation>
    <scope>NUCLEOTIDE SEQUENCE</scope>
    <source>
        <strain evidence="1">MF-1</strain>
    </source>
</reference>
<sequence length="298" mass="33370">MKISITDSWFYLDNLHEIKVLAPFYNGEPISEYVKQKYSPALKTLDLDYDHIEDLKEHFSPTSPRIDESFTLNSIDTFSSIYSTHSEHPHCEPTSSHDSSSSFEFIEQKSSPSLKSLANDNKLDYLEENVSNSSSPSLDESSTLNSLDSFSSSTLWHFNSESTLEYLDQTSSPILKSSIDDSVDQSLFHIPDIITSTIALNDDSPESLQPPLPVYCSPAQRFSPFCLPLSPEFSLDSDFKFASSGGRVIKIEDTSAEVDELDPVPYSMALTVVQSTSKPAFNTSPHINNKKLKKRKQI</sequence>
<name>A0A9Q3FCM8_9BASI</name>
<dbReference type="Proteomes" id="UP000765509">
    <property type="component" value="Unassembled WGS sequence"/>
</dbReference>
<protein>
    <submittedName>
        <fullName evidence="1">Uncharacterized protein</fullName>
    </submittedName>
</protein>
<comment type="caution">
    <text evidence="1">The sequence shown here is derived from an EMBL/GenBank/DDBJ whole genome shotgun (WGS) entry which is preliminary data.</text>
</comment>
<dbReference type="EMBL" id="AVOT02039747">
    <property type="protein sequence ID" value="MBW0534845.1"/>
    <property type="molecule type" value="Genomic_DNA"/>
</dbReference>